<comment type="caution">
    <text evidence="1">The sequence shown here is derived from an EMBL/GenBank/DDBJ whole genome shotgun (WGS) entry which is preliminary data.</text>
</comment>
<sequence>MSDQSNPETKFSEDFRSQVQRLVAEGKLTAEEAAGLLEGTAEAVESPSVAQYVKAVQDGESVANNLLLRVTGYNLSVVQDPSVAAPQLSANREGELSLSATEDGWIVERVRRQDQHYSGLRAILTLPFEPQHVKAEIHGGNLNIPDVSGEFRADVNGGNIRMGNAASLWADVNGGNLNAERVAGPTHLSVNGGNLTLGGAESLNASVNGGNLKWTGVLHGGNHRVEVNAGNATLNLLAGSGVRVEADVTVGSFKADFPTEKQGSFVTTRHRGQLGDGSAFLSCKVAAGQVKLVTT</sequence>
<protein>
    <recommendedName>
        <fullName evidence="3">Adhesin domain-containing protein</fullName>
    </recommendedName>
</protein>
<evidence type="ECO:0000313" key="1">
    <source>
        <dbReference type="EMBL" id="GAA5501467.1"/>
    </source>
</evidence>
<reference evidence="1 2" key="1">
    <citation type="submission" date="2024-02" db="EMBL/GenBank/DDBJ databases">
        <title>Deinococcus xinjiangensis NBRC 107630.</title>
        <authorList>
            <person name="Ichikawa N."/>
            <person name="Katano-Makiyama Y."/>
            <person name="Hidaka K."/>
        </authorList>
    </citation>
    <scope>NUCLEOTIDE SEQUENCE [LARGE SCALE GENOMIC DNA]</scope>
    <source>
        <strain evidence="1 2">NBRC 107630</strain>
    </source>
</reference>
<evidence type="ECO:0000313" key="2">
    <source>
        <dbReference type="Proteomes" id="UP001458946"/>
    </source>
</evidence>
<evidence type="ECO:0008006" key="3">
    <source>
        <dbReference type="Google" id="ProtNLM"/>
    </source>
</evidence>
<name>A0ABP9V873_9DEIO</name>
<gene>
    <name evidence="1" type="ORF">Dxin01_01199</name>
</gene>
<keyword evidence="2" id="KW-1185">Reference proteome</keyword>
<dbReference type="Proteomes" id="UP001458946">
    <property type="component" value="Unassembled WGS sequence"/>
</dbReference>
<dbReference type="RefSeq" id="WP_353541433.1">
    <property type="nucleotide sequence ID" value="NZ_BAABRN010000009.1"/>
</dbReference>
<proteinExistence type="predicted"/>
<accession>A0ABP9V873</accession>
<organism evidence="1 2">
    <name type="scientific">Deinococcus xinjiangensis</name>
    <dbReference type="NCBI Taxonomy" id="457454"/>
    <lineage>
        <taxon>Bacteria</taxon>
        <taxon>Thermotogati</taxon>
        <taxon>Deinococcota</taxon>
        <taxon>Deinococci</taxon>
        <taxon>Deinococcales</taxon>
        <taxon>Deinococcaceae</taxon>
        <taxon>Deinococcus</taxon>
    </lineage>
</organism>
<dbReference type="EMBL" id="BAABRN010000009">
    <property type="protein sequence ID" value="GAA5501467.1"/>
    <property type="molecule type" value="Genomic_DNA"/>
</dbReference>